<accession>A0A9N9CCS8</accession>
<dbReference type="Proteomes" id="UP000789706">
    <property type="component" value="Unassembled WGS sequence"/>
</dbReference>
<reference evidence="3" key="1">
    <citation type="submission" date="2021-06" db="EMBL/GenBank/DDBJ databases">
        <authorList>
            <person name="Kallberg Y."/>
            <person name="Tangrot J."/>
            <person name="Rosling A."/>
        </authorList>
    </citation>
    <scope>NUCLEOTIDE SEQUENCE</scope>
    <source>
        <strain evidence="3">AZ414A</strain>
    </source>
</reference>
<keyword evidence="1" id="KW-0175">Coiled coil</keyword>
<organism evidence="3 4">
    <name type="scientific">Diversispora eburnea</name>
    <dbReference type="NCBI Taxonomy" id="1213867"/>
    <lineage>
        <taxon>Eukaryota</taxon>
        <taxon>Fungi</taxon>
        <taxon>Fungi incertae sedis</taxon>
        <taxon>Mucoromycota</taxon>
        <taxon>Glomeromycotina</taxon>
        <taxon>Glomeromycetes</taxon>
        <taxon>Diversisporales</taxon>
        <taxon>Diversisporaceae</taxon>
        <taxon>Diversispora</taxon>
    </lineage>
</organism>
<dbReference type="EMBL" id="CAJVPK010001683">
    <property type="protein sequence ID" value="CAG8595314.1"/>
    <property type="molecule type" value="Genomic_DNA"/>
</dbReference>
<keyword evidence="2" id="KW-0472">Membrane</keyword>
<feature type="transmembrane region" description="Helical" evidence="2">
    <location>
        <begin position="12"/>
        <end position="32"/>
    </location>
</feature>
<gene>
    <name evidence="3" type="ORF">DEBURN_LOCUS9257</name>
</gene>
<evidence type="ECO:0000256" key="2">
    <source>
        <dbReference type="SAM" id="Phobius"/>
    </source>
</evidence>
<feature type="non-terminal residue" evidence="3">
    <location>
        <position position="182"/>
    </location>
</feature>
<name>A0A9N9CCS8_9GLOM</name>
<feature type="coiled-coil region" evidence="1">
    <location>
        <begin position="82"/>
        <end position="109"/>
    </location>
</feature>
<evidence type="ECO:0000313" key="3">
    <source>
        <dbReference type="EMBL" id="CAG8595314.1"/>
    </source>
</evidence>
<keyword evidence="4" id="KW-1185">Reference proteome</keyword>
<comment type="caution">
    <text evidence="3">The sequence shown here is derived from an EMBL/GenBank/DDBJ whole genome shotgun (WGS) entry which is preliminary data.</text>
</comment>
<keyword evidence="2" id="KW-1133">Transmembrane helix</keyword>
<proteinExistence type="predicted"/>
<evidence type="ECO:0000256" key="1">
    <source>
        <dbReference type="SAM" id="Coils"/>
    </source>
</evidence>
<dbReference type="OrthoDB" id="2365517at2759"/>
<dbReference type="AlphaFoldDB" id="A0A9N9CCS8"/>
<sequence length="182" mass="21702">MPQLNNFSMSISIISTTFLTLISGYGAIKLYYNLRKQQKDSLSCQNLVQLKKISSKPSLKCNETGELVINYIKLQRDAIRTRNKYQKKLSNILEEIEELREEIYNFECQTTIKIHEILDEIEACQYLNFDSESLLEHIENLKLKLTEEEMIQIETIEMLQIELGHLIWRYRELEIREVHEWK</sequence>
<protein>
    <submittedName>
        <fullName evidence="3">471_t:CDS:1</fullName>
    </submittedName>
</protein>
<evidence type="ECO:0000313" key="4">
    <source>
        <dbReference type="Proteomes" id="UP000789706"/>
    </source>
</evidence>
<keyword evidence="2" id="KW-0812">Transmembrane</keyword>